<feature type="compositionally biased region" description="Basic and acidic residues" evidence="4">
    <location>
        <begin position="71"/>
        <end position="80"/>
    </location>
</feature>
<evidence type="ECO:0000259" key="8">
    <source>
        <dbReference type="Pfam" id="PF25971"/>
    </source>
</evidence>
<dbReference type="InterPro" id="IPR058648">
    <property type="entry name" value="HH_CzcB-like"/>
</dbReference>
<dbReference type="Gene3D" id="2.40.50.100">
    <property type="match status" value="1"/>
</dbReference>
<feature type="domain" description="CzcB N-terminal" evidence="8">
    <location>
        <begin position="94"/>
        <end position="185"/>
    </location>
</feature>
<keyword evidence="3" id="KW-0175">Coiled coil</keyword>
<evidence type="ECO:0000313" key="11">
    <source>
        <dbReference type="EMBL" id="TFW72521.1"/>
    </source>
</evidence>
<accession>A0A4Y9VSZ6</accession>
<dbReference type="Gene3D" id="2.40.30.170">
    <property type="match status" value="1"/>
</dbReference>
<dbReference type="Gene3D" id="1.10.287.470">
    <property type="entry name" value="Helix hairpin bin"/>
    <property type="match status" value="1"/>
</dbReference>
<dbReference type="InterPro" id="IPR058792">
    <property type="entry name" value="Beta-barrel_RND_2"/>
</dbReference>
<evidence type="ECO:0000259" key="10">
    <source>
        <dbReference type="Pfam" id="PF25975"/>
    </source>
</evidence>
<dbReference type="GO" id="GO:0016020">
    <property type="term" value="C:membrane"/>
    <property type="evidence" value="ECO:0007669"/>
    <property type="project" value="InterPro"/>
</dbReference>
<dbReference type="InterPro" id="IPR051909">
    <property type="entry name" value="MFP_Cation_Efflux"/>
</dbReference>
<dbReference type="Pfam" id="PF25893">
    <property type="entry name" value="HH_CzcB"/>
    <property type="match status" value="1"/>
</dbReference>
<dbReference type="RefSeq" id="WP_135276569.1">
    <property type="nucleotide sequence ID" value="NZ_PQVH01000005.1"/>
</dbReference>
<proteinExistence type="inferred from homology"/>
<evidence type="ECO:0000256" key="3">
    <source>
        <dbReference type="SAM" id="Coils"/>
    </source>
</evidence>
<evidence type="ECO:0000256" key="2">
    <source>
        <dbReference type="ARBA" id="ARBA00022448"/>
    </source>
</evidence>
<dbReference type="AlphaFoldDB" id="A0A4Y9VSZ6"/>
<dbReference type="GO" id="GO:0046914">
    <property type="term" value="F:transition metal ion binding"/>
    <property type="evidence" value="ECO:0007669"/>
    <property type="project" value="TreeGrafter"/>
</dbReference>
<dbReference type="FunFam" id="2.40.30.170:FF:000010">
    <property type="entry name" value="Efflux RND transporter periplasmic adaptor subunit"/>
    <property type="match status" value="1"/>
</dbReference>
<keyword evidence="5" id="KW-0812">Transmembrane</keyword>
<keyword evidence="12" id="KW-1185">Reference proteome</keyword>
<evidence type="ECO:0000256" key="1">
    <source>
        <dbReference type="ARBA" id="ARBA00009477"/>
    </source>
</evidence>
<dbReference type="OrthoDB" id="9768185at2"/>
<dbReference type="InterPro" id="IPR058649">
    <property type="entry name" value="CzcB_C"/>
</dbReference>
<feature type="domain" description="CzcB-like C-terminal circularly permuted SH3-like" evidence="10">
    <location>
        <begin position="460"/>
        <end position="520"/>
    </location>
</feature>
<dbReference type="Pfam" id="PF25975">
    <property type="entry name" value="CzcB_C"/>
    <property type="match status" value="1"/>
</dbReference>
<dbReference type="Pfam" id="PF25973">
    <property type="entry name" value="BSH_CzcB"/>
    <property type="match status" value="1"/>
</dbReference>
<sequence>MNFNIDKSSKKSGQMIAIILVIIISVVLGGLILKTEKPKAMTEEHEEHAEGEAHSEHEEGMSEESSGLDKQAIEAHEKQHAAQSPEVLKGPHGGKLFVKEGYGVEIAIFEEDTPPEFRVYTYLNEKPLEPTLSKVSLELARLGRTPEKFNFFKESDYLKSNATVMEPHSFDVHLNAVYNNKSYTFAYKQVEGRITMSDKQMTLNAVEVLTAGPAKIKSTLKLQGEIKLNADKSVQIVSRVGGIVEKVSVNAGDNVRKGQVLATVSSQAIADIRSDLLAAQKRVGLARTTYEREKQLWEEKISAQQDYLQAQNDLQESEINLSRIQQKLGALGAGTSGAGQTRYDIRSPIDGVVTVKKVSQGQVISEIDSLFEVSDLSTVWAEMTIYAKDINTVKSGQQVTVKATAFDAHAVGNIAYVSSLVGEQSRTAMARVVLNNPDKTWLPGLPVNIELTSSEADVPLAVSVEGIQSLNEETVVFGRYGNYFEARPVTLGRRDDKYVEVLEGLNAGEKYAAGNSYLIKADIGKAGASHEH</sequence>
<dbReference type="Pfam" id="PF25971">
    <property type="entry name" value="CzcB_N"/>
    <property type="match status" value="1"/>
</dbReference>
<name>A0A4Y9VSZ6_9PROT</name>
<feature type="domain" description="CzcB-like alpha-helical hairpin" evidence="6">
    <location>
        <begin position="271"/>
        <end position="330"/>
    </location>
</feature>
<evidence type="ECO:0000259" key="7">
    <source>
        <dbReference type="Pfam" id="PF25954"/>
    </source>
</evidence>
<dbReference type="PANTHER" id="PTHR30097:SF4">
    <property type="entry name" value="SLR6042 PROTEIN"/>
    <property type="match status" value="1"/>
</dbReference>
<dbReference type="GO" id="GO:0015679">
    <property type="term" value="P:plasma membrane copper ion transport"/>
    <property type="evidence" value="ECO:0007669"/>
    <property type="project" value="TreeGrafter"/>
</dbReference>
<dbReference type="Pfam" id="PF25954">
    <property type="entry name" value="Beta-barrel_RND_2"/>
    <property type="match status" value="1"/>
</dbReference>
<evidence type="ECO:0000313" key="12">
    <source>
        <dbReference type="Proteomes" id="UP000297706"/>
    </source>
</evidence>
<feature type="transmembrane region" description="Helical" evidence="5">
    <location>
        <begin position="12"/>
        <end position="33"/>
    </location>
</feature>
<dbReference type="InterPro" id="IPR058647">
    <property type="entry name" value="BSH_CzcB-like"/>
</dbReference>
<feature type="domain" description="CusB-like beta-barrel" evidence="7">
    <location>
        <begin position="378"/>
        <end position="454"/>
    </location>
</feature>
<dbReference type="NCBIfam" id="TIGR01730">
    <property type="entry name" value="RND_mfp"/>
    <property type="match status" value="1"/>
</dbReference>
<comment type="caution">
    <text evidence="11">The sequence shown here is derived from an EMBL/GenBank/DDBJ whole genome shotgun (WGS) entry which is preliminary data.</text>
</comment>
<dbReference type="GO" id="GO:0030288">
    <property type="term" value="C:outer membrane-bounded periplasmic space"/>
    <property type="evidence" value="ECO:0007669"/>
    <property type="project" value="TreeGrafter"/>
</dbReference>
<dbReference type="InterPro" id="IPR006143">
    <property type="entry name" value="RND_pump_MFP"/>
</dbReference>
<keyword evidence="5" id="KW-0472">Membrane</keyword>
<evidence type="ECO:0000256" key="5">
    <source>
        <dbReference type="SAM" id="Phobius"/>
    </source>
</evidence>
<evidence type="ECO:0000256" key="4">
    <source>
        <dbReference type="SAM" id="MobiDB-lite"/>
    </source>
</evidence>
<keyword evidence="2" id="KW-0813">Transport</keyword>
<feature type="compositionally biased region" description="Basic and acidic residues" evidence="4">
    <location>
        <begin position="39"/>
        <end position="60"/>
    </location>
</feature>
<dbReference type="GO" id="GO:0060003">
    <property type="term" value="P:copper ion export"/>
    <property type="evidence" value="ECO:0007669"/>
    <property type="project" value="TreeGrafter"/>
</dbReference>
<dbReference type="GO" id="GO:0022857">
    <property type="term" value="F:transmembrane transporter activity"/>
    <property type="evidence" value="ECO:0007669"/>
    <property type="project" value="InterPro"/>
</dbReference>
<feature type="region of interest" description="Disordered" evidence="4">
    <location>
        <begin position="39"/>
        <end position="89"/>
    </location>
</feature>
<organism evidence="11 12">
    <name type="scientific">Methylotenera oryzisoli</name>
    <dbReference type="NCBI Taxonomy" id="2080758"/>
    <lineage>
        <taxon>Bacteria</taxon>
        <taxon>Pseudomonadati</taxon>
        <taxon>Pseudomonadota</taxon>
        <taxon>Betaproteobacteria</taxon>
        <taxon>Nitrosomonadales</taxon>
        <taxon>Methylophilaceae</taxon>
        <taxon>Methylotenera</taxon>
    </lineage>
</organism>
<dbReference type="SUPFAM" id="SSF111369">
    <property type="entry name" value="HlyD-like secretion proteins"/>
    <property type="match status" value="1"/>
</dbReference>
<dbReference type="EMBL" id="PQVH01000005">
    <property type="protein sequence ID" value="TFW72521.1"/>
    <property type="molecule type" value="Genomic_DNA"/>
</dbReference>
<feature type="domain" description="CzcB-like barrel-sandwich hybrid" evidence="9">
    <location>
        <begin position="233"/>
        <end position="375"/>
    </location>
</feature>
<gene>
    <name evidence="11" type="ORF">C3Y98_02630</name>
</gene>
<dbReference type="Gene3D" id="2.40.420.20">
    <property type="match status" value="1"/>
</dbReference>
<reference evidence="11 12" key="1">
    <citation type="submission" date="2018-02" db="EMBL/GenBank/DDBJ databases">
        <title>A novel lanthanide dependent methylotroph, Methylotenera sp. La3113.</title>
        <authorList>
            <person name="Lv H."/>
            <person name="Tani A."/>
        </authorList>
    </citation>
    <scope>NUCLEOTIDE SEQUENCE [LARGE SCALE GENOMIC DNA]</scope>
    <source>
        <strain evidence="11 12">La3113</strain>
    </source>
</reference>
<dbReference type="Proteomes" id="UP000297706">
    <property type="component" value="Unassembled WGS sequence"/>
</dbReference>
<dbReference type="PANTHER" id="PTHR30097">
    <property type="entry name" value="CATION EFFLUX SYSTEM PROTEIN CUSB"/>
    <property type="match status" value="1"/>
</dbReference>
<dbReference type="InterPro" id="IPR058646">
    <property type="entry name" value="CzcB_N"/>
</dbReference>
<keyword evidence="5" id="KW-1133">Transmembrane helix</keyword>
<protein>
    <submittedName>
        <fullName evidence="11">Efflux transporter periplasmic adaptor subunit</fullName>
    </submittedName>
</protein>
<evidence type="ECO:0000259" key="9">
    <source>
        <dbReference type="Pfam" id="PF25973"/>
    </source>
</evidence>
<evidence type="ECO:0000259" key="6">
    <source>
        <dbReference type="Pfam" id="PF25893"/>
    </source>
</evidence>
<comment type="similarity">
    <text evidence="1">Belongs to the membrane fusion protein (MFP) (TC 8.A.1) family.</text>
</comment>
<feature type="coiled-coil region" evidence="3">
    <location>
        <begin position="300"/>
        <end position="327"/>
    </location>
</feature>